<dbReference type="PROSITE" id="PS51257">
    <property type="entry name" value="PROKAR_LIPOPROTEIN"/>
    <property type="match status" value="1"/>
</dbReference>
<dbReference type="RefSeq" id="WP_044382382.1">
    <property type="nucleotide sequence ID" value="NZ_CP010849.1"/>
</dbReference>
<name>A0A0C5FY92_9ACTN</name>
<sequence length="199" mass="22216">MEEWKYTLINGAIATTGAVLVGCLALYGVLKQARKAQEGAAQQALALLQQVDRSALATRDQARWELRRGTYAETLTSCHRYLRAAREAGDLLFDQYDEDGEIIGSFNDEAQGRALGETFDLLLAQVNVLKLEGPSEALEPTISRLSDTAQLLYSTLYVWSGLVHDGRQSNYGSEYQGLLRALEETRDELLEKMYLVLHQ</sequence>
<organism evidence="2 3">
    <name type="scientific">Streptomyces cyaneogriseus subsp. noncyanogenus</name>
    <dbReference type="NCBI Taxonomy" id="477245"/>
    <lineage>
        <taxon>Bacteria</taxon>
        <taxon>Bacillati</taxon>
        <taxon>Actinomycetota</taxon>
        <taxon>Actinomycetes</taxon>
        <taxon>Kitasatosporales</taxon>
        <taxon>Streptomycetaceae</taxon>
        <taxon>Streptomyces</taxon>
    </lineage>
</organism>
<proteinExistence type="predicted"/>
<reference evidence="2 3" key="1">
    <citation type="submission" date="2015-02" db="EMBL/GenBank/DDBJ databases">
        <title>Genome sequence of thermotolerant Streptomyces cyaneogriseus subsp. Noncyanogenus NMWT1, the producer of nematocidal antibiotics nemadectin.</title>
        <authorList>
            <person name="Wang H."/>
            <person name="Li C."/>
            <person name="Xiang W."/>
            <person name="Wang X."/>
        </authorList>
    </citation>
    <scope>NUCLEOTIDE SEQUENCE [LARGE SCALE GENOMIC DNA]</scope>
    <source>
        <strain evidence="2 3">NMWT 1</strain>
    </source>
</reference>
<evidence type="ECO:0000256" key="1">
    <source>
        <dbReference type="SAM" id="Phobius"/>
    </source>
</evidence>
<feature type="transmembrane region" description="Helical" evidence="1">
    <location>
        <begin position="6"/>
        <end position="30"/>
    </location>
</feature>
<keyword evidence="1" id="KW-1133">Transmembrane helix</keyword>
<protein>
    <submittedName>
        <fullName evidence="2">Uncharacterized protein</fullName>
    </submittedName>
</protein>
<dbReference type="PATRIC" id="fig|477245.3.peg.3196"/>
<evidence type="ECO:0000313" key="3">
    <source>
        <dbReference type="Proteomes" id="UP000032234"/>
    </source>
</evidence>
<dbReference type="HOGENOM" id="CLU_1371509_0_0_11"/>
<keyword evidence="1" id="KW-0472">Membrane</keyword>
<dbReference type="Proteomes" id="UP000032234">
    <property type="component" value="Chromosome"/>
</dbReference>
<dbReference type="AlphaFoldDB" id="A0A0C5FY92"/>
<keyword evidence="3" id="KW-1185">Reference proteome</keyword>
<keyword evidence="1" id="KW-0812">Transmembrane</keyword>
<dbReference type="KEGG" id="scw:TU94_15070"/>
<gene>
    <name evidence="2" type="ORF">TU94_15070</name>
</gene>
<dbReference type="EMBL" id="CP010849">
    <property type="protein sequence ID" value="AJP02613.1"/>
    <property type="molecule type" value="Genomic_DNA"/>
</dbReference>
<evidence type="ECO:0000313" key="2">
    <source>
        <dbReference type="EMBL" id="AJP02613.1"/>
    </source>
</evidence>
<accession>A0A0C5FY92</accession>